<dbReference type="InterPro" id="IPR015847">
    <property type="entry name" value="ExoRNase_PH_dom2"/>
</dbReference>
<evidence type="ECO:0000313" key="10">
    <source>
        <dbReference type="Proteomes" id="UP001152888"/>
    </source>
</evidence>
<dbReference type="PANTHER" id="PTHR11097:SF8">
    <property type="entry name" value="EXOSOME COMPLEX COMPONENT RRP42"/>
    <property type="match status" value="1"/>
</dbReference>
<dbReference type="InterPro" id="IPR050590">
    <property type="entry name" value="Exosome_comp_Rrp42_subfam"/>
</dbReference>
<dbReference type="Pfam" id="PF03725">
    <property type="entry name" value="RNase_PH_C"/>
    <property type="match status" value="1"/>
</dbReference>
<dbReference type="GO" id="GO:0005730">
    <property type="term" value="C:nucleolus"/>
    <property type="evidence" value="ECO:0007669"/>
    <property type="project" value="UniProtKB-SubCell"/>
</dbReference>
<accession>A0A9P0NZS4</accession>
<dbReference type="InterPro" id="IPR001247">
    <property type="entry name" value="ExoRNase_PH_dom1"/>
</dbReference>
<evidence type="ECO:0000313" key="9">
    <source>
        <dbReference type="EMBL" id="CAH1965467.1"/>
    </source>
</evidence>
<dbReference type="InterPro" id="IPR020568">
    <property type="entry name" value="Ribosomal_Su5_D2-typ_SF"/>
</dbReference>
<dbReference type="Proteomes" id="UP001152888">
    <property type="component" value="Unassembled WGS sequence"/>
</dbReference>
<dbReference type="GO" id="GO:0000177">
    <property type="term" value="C:cytoplasmic exosome (RNase complex)"/>
    <property type="evidence" value="ECO:0007669"/>
    <property type="project" value="TreeGrafter"/>
</dbReference>
<dbReference type="Pfam" id="PF01138">
    <property type="entry name" value="RNase_PH"/>
    <property type="match status" value="2"/>
</dbReference>
<dbReference type="Gene3D" id="3.30.230.70">
    <property type="entry name" value="GHMP Kinase, N-terminal domain"/>
    <property type="match status" value="1"/>
</dbReference>
<keyword evidence="10" id="KW-1185">Reference proteome</keyword>
<dbReference type="GO" id="GO:0000176">
    <property type="term" value="C:nuclear exosome (RNase complex)"/>
    <property type="evidence" value="ECO:0007669"/>
    <property type="project" value="TreeGrafter"/>
</dbReference>
<dbReference type="InterPro" id="IPR027408">
    <property type="entry name" value="PNPase/RNase_PH_dom_sf"/>
</dbReference>
<evidence type="ECO:0000256" key="6">
    <source>
        <dbReference type="ARBA" id="ARBA00042523"/>
    </source>
</evidence>
<evidence type="ECO:0000256" key="4">
    <source>
        <dbReference type="ARBA" id="ARBA00022490"/>
    </source>
</evidence>
<proteinExistence type="inferred from homology"/>
<feature type="domain" description="Exoribonuclease phosphorolytic" evidence="7">
    <location>
        <begin position="28"/>
        <end position="86"/>
    </location>
</feature>
<evidence type="ECO:0000256" key="3">
    <source>
        <dbReference type="ARBA" id="ARBA00006678"/>
    </source>
</evidence>
<name>A0A9P0NZS4_ACAOB</name>
<protein>
    <recommendedName>
        <fullName evidence="6">Ribosomal RNA-processing protein 42</fullName>
    </recommendedName>
</protein>
<dbReference type="SUPFAM" id="SSF55666">
    <property type="entry name" value="Ribonuclease PH domain 2-like"/>
    <property type="match status" value="1"/>
</dbReference>
<dbReference type="OrthoDB" id="272245at2759"/>
<reference evidence="9" key="1">
    <citation type="submission" date="2022-03" db="EMBL/GenBank/DDBJ databases">
        <authorList>
            <person name="Sayadi A."/>
        </authorList>
    </citation>
    <scope>NUCLEOTIDE SEQUENCE</scope>
</reference>
<evidence type="ECO:0000259" key="7">
    <source>
        <dbReference type="Pfam" id="PF01138"/>
    </source>
</evidence>
<dbReference type="GO" id="GO:0035925">
    <property type="term" value="F:mRNA 3'-UTR AU-rich region binding"/>
    <property type="evidence" value="ECO:0007669"/>
    <property type="project" value="TreeGrafter"/>
</dbReference>
<dbReference type="GO" id="GO:0034475">
    <property type="term" value="P:U4 snRNA 3'-end processing"/>
    <property type="evidence" value="ECO:0007669"/>
    <property type="project" value="TreeGrafter"/>
</dbReference>
<dbReference type="GO" id="GO:0071028">
    <property type="term" value="P:nuclear mRNA surveillance"/>
    <property type="evidence" value="ECO:0007669"/>
    <property type="project" value="TreeGrafter"/>
</dbReference>
<sequence length="333" mass="36495">MGLSEAEKTYVLHGVEENLRVDGRDREEYRPMELETDVVSHAFGSARLRLANTDVLVAVKIEVDAPFPERPYEGKLEFFVDCSFSSMITWVLNKMKPQMASSPMNSHMASKKMLAKERTIKMISMDIGLPSSSANATPNFEGRGGEVLAAEISNCLSSAYCSSLSFDLTKLCILQGKKCWKLYVDILILECGGNLFDAISIAVKVALRNTQVPRVKCIDMDGNNVEISVCHDMFDCQRLNVENAPVMVTVCKIGDKCIVDPDVAEEQCSVGSVVVAVSGNRFSTVLQTGMGSLHPLTLVDCLKMGHKVGQKLDEAVKEVLKESLRGGDVGFIK</sequence>
<dbReference type="GO" id="GO:0034476">
    <property type="term" value="P:U5 snRNA 3'-end processing"/>
    <property type="evidence" value="ECO:0007669"/>
    <property type="project" value="TreeGrafter"/>
</dbReference>
<gene>
    <name evidence="9" type="ORF">ACAOBT_LOCUS6349</name>
</gene>
<dbReference type="InterPro" id="IPR036345">
    <property type="entry name" value="ExoRNase_PH_dom2_sf"/>
</dbReference>
<dbReference type="SUPFAM" id="SSF54211">
    <property type="entry name" value="Ribosomal protein S5 domain 2-like"/>
    <property type="match status" value="1"/>
</dbReference>
<comment type="caution">
    <text evidence="9">The sequence shown here is derived from an EMBL/GenBank/DDBJ whole genome shotgun (WGS) entry which is preliminary data.</text>
</comment>
<keyword evidence="5" id="KW-0271">Exosome</keyword>
<evidence type="ECO:0000256" key="2">
    <source>
        <dbReference type="ARBA" id="ARBA00004604"/>
    </source>
</evidence>
<dbReference type="AlphaFoldDB" id="A0A9P0NZS4"/>
<dbReference type="PANTHER" id="PTHR11097">
    <property type="entry name" value="EXOSOME COMPLEX EXONUCLEASE RIBOSOMAL RNA PROCESSING PROTEIN"/>
    <property type="match status" value="1"/>
</dbReference>
<dbReference type="CDD" id="cd11367">
    <property type="entry name" value="RNase_PH_RRP42"/>
    <property type="match status" value="1"/>
</dbReference>
<evidence type="ECO:0000256" key="5">
    <source>
        <dbReference type="ARBA" id="ARBA00022835"/>
    </source>
</evidence>
<dbReference type="GO" id="GO:0034473">
    <property type="term" value="P:U1 snRNA 3'-end processing"/>
    <property type="evidence" value="ECO:0007669"/>
    <property type="project" value="TreeGrafter"/>
</dbReference>
<dbReference type="GO" id="GO:0016075">
    <property type="term" value="P:rRNA catabolic process"/>
    <property type="evidence" value="ECO:0007669"/>
    <property type="project" value="TreeGrafter"/>
</dbReference>
<dbReference type="EMBL" id="CAKOFQ010006725">
    <property type="protein sequence ID" value="CAH1965467.1"/>
    <property type="molecule type" value="Genomic_DNA"/>
</dbReference>
<comment type="similarity">
    <text evidence="3">Belongs to the RNase PH family.</text>
</comment>
<comment type="subcellular location">
    <subcellularLocation>
        <location evidence="1">Cytoplasm</location>
    </subcellularLocation>
    <subcellularLocation>
        <location evidence="2">Nucleus</location>
        <location evidence="2">Nucleolus</location>
    </subcellularLocation>
</comment>
<keyword evidence="4" id="KW-0963">Cytoplasm</keyword>
<evidence type="ECO:0000259" key="8">
    <source>
        <dbReference type="Pfam" id="PF03725"/>
    </source>
</evidence>
<dbReference type="GO" id="GO:0071038">
    <property type="term" value="P:TRAMP-dependent tRNA surveillance pathway"/>
    <property type="evidence" value="ECO:0007669"/>
    <property type="project" value="TreeGrafter"/>
</dbReference>
<dbReference type="GO" id="GO:0000467">
    <property type="term" value="P:exonucleolytic trimming to generate mature 3'-end of 5.8S rRNA from tricistronic rRNA transcript (SSU-rRNA, 5.8S rRNA, LSU-rRNA)"/>
    <property type="evidence" value="ECO:0007669"/>
    <property type="project" value="TreeGrafter"/>
</dbReference>
<evidence type="ECO:0000256" key="1">
    <source>
        <dbReference type="ARBA" id="ARBA00004496"/>
    </source>
</evidence>
<feature type="domain" description="Exoribonuclease phosphorolytic" evidence="7">
    <location>
        <begin position="122"/>
        <end position="213"/>
    </location>
</feature>
<dbReference type="GO" id="GO:0071035">
    <property type="term" value="P:nuclear polyadenylation-dependent rRNA catabolic process"/>
    <property type="evidence" value="ECO:0007669"/>
    <property type="project" value="TreeGrafter"/>
</dbReference>
<organism evidence="9 10">
    <name type="scientific">Acanthoscelides obtectus</name>
    <name type="common">Bean weevil</name>
    <name type="synonym">Bruchus obtectus</name>
    <dbReference type="NCBI Taxonomy" id="200917"/>
    <lineage>
        <taxon>Eukaryota</taxon>
        <taxon>Metazoa</taxon>
        <taxon>Ecdysozoa</taxon>
        <taxon>Arthropoda</taxon>
        <taxon>Hexapoda</taxon>
        <taxon>Insecta</taxon>
        <taxon>Pterygota</taxon>
        <taxon>Neoptera</taxon>
        <taxon>Endopterygota</taxon>
        <taxon>Coleoptera</taxon>
        <taxon>Polyphaga</taxon>
        <taxon>Cucujiformia</taxon>
        <taxon>Chrysomeloidea</taxon>
        <taxon>Chrysomelidae</taxon>
        <taxon>Bruchinae</taxon>
        <taxon>Bruchini</taxon>
        <taxon>Acanthoscelides</taxon>
    </lineage>
</organism>
<feature type="domain" description="Exoribonuclease phosphorolytic" evidence="8">
    <location>
        <begin position="244"/>
        <end position="307"/>
    </location>
</feature>